<protein>
    <recommendedName>
        <fullName evidence="3">RNA-binding protein</fullName>
    </recommendedName>
</protein>
<accession>A0A853DGT4</accession>
<proteinExistence type="predicted"/>
<evidence type="ECO:0000313" key="2">
    <source>
        <dbReference type="Proteomes" id="UP000571817"/>
    </source>
</evidence>
<comment type="caution">
    <text evidence="1">The sequence shown here is derived from an EMBL/GenBank/DDBJ whole genome shotgun (WGS) entry which is preliminary data.</text>
</comment>
<keyword evidence="2" id="KW-1185">Reference proteome</keyword>
<gene>
    <name evidence="1" type="ORF">HNR15_002122</name>
</gene>
<dbReference type="RefSeq" id="WP_179481596.1">
    <property type="nucleotide sequence ID" value="NZ_JACCFW010000001.1"/>
</dbReference>
<evidence type="ECO:0008006" key="3">
    <source>
        <dbReference type="Google" id="ProtNLM"/>
    </source>
</evidence>
<dbReference type="EMBL" id="JACCFW010000001">
    <property type="protein sequence ID" value="NYJ75159.1"/>
    <property type="molecule type" value="Genomic_DNA"/>
</dbReference>
<sequence length="342" mass="36896">MGLIHPRDLSAWQDWQDSRHRVRRVAQRVRRTGAPTQFVLDLPRDGSARVLVALDVTEGPKRQWLLEPLKDLPVAVLSERPVPDVAAGERVSRAVSADDLNALVPDVGAVLSYGHYLAVGSAAHAFAERTGRAQLVLQHGLLTPYQPPLPPHAHALAWSAADADFWTLGRDDVTAQVVGSQLLAAAAVAPAGAASAEAPLTYLGQLHGAELPRRGLAHAAYGFCRDTGATYRPHPSETDRLSRSQHRVWERRGITLDRSGTPLRTHAGPVAAAFSTGVLEAAARGVPAFVHYPDPPPWLEEFWARYDMRPWGGEPTPAPSTGTDPTAAIRAAVIDFSGRTSR</sequence>
<organism evidence="1 2">
    <name type="scientific">Allobranchiibius huperziae</name>
    <dbReference type="NCBI Taxonomy" id="1874116"/>
    <lineage>
        <taxon>Bacteria</taxon>
        <taxon>Bacillati</taxon>
        <taxon>Actinomycetota</taxon>
        <taxon>Actinomycetes</taxon>
        <taxon>Micrococcales</taxon>
        <taxon>Dermacoccaceae</taxon>
        <taxon>Allobranchiibius</taxon>
    </lineage>
</organism>
<dbReference type="AlphaFoldDB" id="A0A853DGT4"/>
<evidence type="ECO:0000313" key="1">
    <source>
        <dbReference type="EMBL" id="NYJ75159.1"/>
    </source>
</evidence>
<name>A0A853DGT4_9MICO</name>
<dbReference type="Proteomes" id="UP000571817">
    <property type="component" value="Unassembled WGS sequence"/>
</dbReference>
<reference evidence="1 2" key="1">
    <citation type="submission" date="2020-07" db="EMBL/GenBank/DDBJ databases">
        <title>Sequencing the genomes of 1000 actinobacteria strains.</title>
        <authorList>
            <person name="Klenk H.-P."/>
        </authorList>
    </citation>
    <scope>NUCLEOTIDE SEQUENCE [LARGE SCALE GENOMIC DNA]</scope>
    <source>
        <strain evidence="1 2">DSM 29531</strain>
    </source>
</reference>